<dbReference type="AlphaFoldDB" id="A0A4V2ZUC7"/>
<dbReference type="OrthoDB" id="2590034at2"/>
<dbReference type="Gene3D" id="3.20.20.150">
    <property type="entry name" value="Divalent-metal-dependent TIM barrel enzymes"/>
    <property type="match status" value="1"/>
</dbReference>
<comment type="caution">
    <text evidence="2">The sequence shown here is derived from an EMBL/GenBank/DDBJ whole genome shotgun (WGS) entry which is preliminary data.</text>
</comment>
<dbReference type="Proteomes" id="UP000295636">
    <property type="component" value="Unassembled WGS sequence"/>
</dbReference>
<name>A0A4V2ZUC7_9BACL</name>
<dbReference type="PANTHER" id="PTHR12110">
    <property type="entry name" value="HYDROXYPYRUVATE ISOMERASE"/>
    <property type="match status" value="1"/>
</dbReference>
<keyword evidence="3" id="KW-1185">Reference proteome</keyword>
<organism evidence="2 3">
    <name type="scientific">Paenibacillus piri</name>
    <dbReference type="NCBI Taxonomy" id="2547395"/>
    <lineage>
        <taxon>Bacteria</taxon>
        <taxon>Bacillati</taxon>
        <taxon>Bacillota</taxon>
        <taxon>Bacilli</taxon>
        <taxon>Bacillales</taxon>
        <taxon>Paenibacillaceae</taxon>
        <taxon>Paenibacillus</taxon>
    </lineage>
</organism>
<evidence type="ECO:0000313" key="3">
    <source>
        <dbReference type="Proteomes" id="UP000295636"/>
    </source>
</evidence>
<protein>
    <recommendedName>
        <fullName evidence="1">Xylose isomerase-like TIM barrel domain-containing protein</fullName>
    </recommendedName>
</protein>
<feature type="domain" description="Xylose isomerase-like TIM barrel" evidence="1">
    <location>
        <begin position="39"/>
        <end position="256"/>
    </location>
</feature>
<sequence length="263" mass="28945">MKGVTIVLHSIKSKGGKRMNPIAVSPCSNPELTLEAALAAYSRIGYRKFELFTSWTQSAVDVTADPEIYARLAAAYGIEYVSMHLPPIKDEREESLERVVQAAAFAVQLGIGIVLFKAQTRELYIRMAKAFLDAIEGLDIVPVLQNHAGSAIASLDDYREVIRGIGDRRMKTLLEVGHFHSVGVSWQAGFELLGDSIALIHIKDQIGSQSVAFGSGEIDLQGLFRQMRTAGYTGHFVVEMEVKDKENTLAYLAAALQHIQPWV</sequence>
<dbReference type="InterPro" id="IPR050312">
    <property type="entry name" value="IolE/XylAMocC-like"/>
</dbReference>
<dbReference type="SUPFAM" id="SSF51658">
    <property type="entry name" value="Xylose isomerase-like"/>
    <property type="match status" value="1"/>
</dbReference>
<dbReference type="InterPro" id="IPR013022">
    <property type="entry name" value="Xyl_isomerase-like_TIM-brl"/>
</dbReference>
<dbReference type="EMBL" id="SMRT01000001">
    <property type="protein sequence ID" value="TDG00265.1"/>
    <property type="molecule type" value="Genomic_DNA"/>
</dbReference>
<reference evidence="2 3" key="1">
    <citation type="submission" date="2019-03" db="EMBL/GenBank/DDBJ databases">
        <title>This is whole genome sequence of Paenibacillus sp MS74 strain.</title>
        <authorList>
            <person name="Trinh H.N."/>
        </authorList>
    </citation>
    <scope>NUCLEOTIDE SEQUENCE [LARGE SCALE GENOMIC DNA]</scope>
    <source>
        <strain evidence="2 3">MS74</strain>
    </source>
</reference>
<evidence type="ECO:0000313" key="2">
    <source>
        <dbReference type="EMBL" id="TDG00265.1"/>
    </source>
</evidence>
<proteinExistence type="predicted"/>
<dbReference type="InterPro" id="IPR036237">
    <property type="entry name" value="Xyl_isomerase-like_sf"/>
</dbReference>
<dbReference type="Pfam" id="PF01261">
    <property type="entry name" value="AP_endonuc_2"/>
    <property type="match status" value="1"/>
</dbReference>
<gene>
    <name evidence="2" type="ORF">E1757_01075</name>
</gene>
<evidence type="ECO:0000259" key="1">
    <source>
        <dbReference type="Pfam" id="PF01261"/>
    </source>
</evidence>
<accession>A0A4V2ZUC7</accession>